<dbReference type="InterPro" id="IPR017853">
    <property type="entry name" value="GH"/>
</dbReference>
<dbReference type="InterPro" id="IPR010720">
    <property type="entry name" value="Alpha-L-AF_C"/>
</dbReference>
<sequence length="501" mass="56508">MTTQIQIDPNARVGEIDNRLFSSFIEHMGRAVYTGIYEPQHETADAFGFRQDVLELIRPLKLACIRYPGGNFLSGYNWLDGIGPKESRPVRPDLAWFALEPNQVGTDEFLQWCERLGTSAMLGVNLGTGTPQSACDLLEYVNGELPTQYADLRRKNGRECPYGVKLWCLGNEMDGPWQICAKTADEYGRIACETAKMMKWLDPSIELVACGSSFRIMPSFGEWEQTVLKHCFPYIDYLSLHQYYQNNDGDIPSFLARSVEMEGFIREVAQLCRAAKAEHGGEHDVHLSFDEWNVWYHFQKEGVFPEKWTCPRAIEEERYDGADALLVGCMINTLLRNADVVKIACLAQLVNTIAPIMTVPGGRAWVQTIYYPFLYASRFGRGVSLQIELHGPTYDCAAGAEIPFVDAAATLSADEREISLFIVNRSLSQQQACSIRLEEGSQYRLIEWVSLCNFPQNAVNTADQSPVVPQPLEAYTLRDSELTLTLPAFSWNMIRLKIDGI</sequence>
<dbReference type="GO" id="GO:0046556">
    <property type="term" value="F:alpha-L-arabinofuranosidase activity"/>
    <property type="evidence" value="ECO:0007669"/>
    <property type="project" value="UniProtKB-EC"/>
</dbReference>
<keyword evidence="6 8" id="KW-0326">Glycosidase</keyword>
<keyword evidence="5" id="KW-0119">Carbohydrate metabolism</keyword>
<evidence type="ECO:0000256" key="2">
    <source>
        <dbReference type="ARBA" id="ARBA00007186"/>
    </source>
</evidence>
<evidence type="ECO:0000256" key="4">
    <source>
        <dbReference type="ARBA" id="ARBA00022801"/>
    </source>
</evidence>
<dbReference type="InterPro" id="IPR013780">
    <property type="entry name" value="Glyco_hydro_b"/>
</dbReference>
<dbReference type="Pfam" id="PF06964">
    <property type="entry name" value="Alpha-L-AF_C"/>
    <property type="match status" value="1"/>
</dbReference>
<dbReference type="PANTHER" id="PTHR43576">
    <property type="entry name" value="ALPHA-L-ARABINOFURANOSIDASE C-RELATED"/>
    <property type="match status" value="1"/>
</dbReference>
<comment type="caution">
    <text evidence="8">The sequence shown here is derived from an EMBL/GenBank/DDBJ whole genome shotgun (WGS) entry which is preliminary data.</text>
</comment>
<evidence type="ECO:0000256" key="1">
    <source>
        <dbReference type="ARBA" id="ARBA00001462"/>
    </source>
</evidence>
<dbReference type="PANTHER" id="PTHR43576:SF3">
    <property type="entry name" value="ALPHA-L-ARABINOFURANOSIDASE C"/>
    <property type="match status" value="1"/>
</dbReference>
<feature type="domain" description="Alpha-L-arabinofuranosidase C-terminal" evidence="7">
    <location>
        <begin position="290"/>
        <end position="490"/>
    </location>
</feature>
<dbReference type="InterPro" id="IPR055235">
    <property type="entry name" value="ASD1_cat"/>
</dbReference>
<organism evidence="8">
    <name type="scientific">bioreactor metagenome</name>
    <dbReference type="NCBI Taxonomy" id="1076179"/>
    <lineage>
        <taxon>unclassified sequences</taxon>
        <taxon>metagenomes</taxon>
        <taxon>ecological metagenomes</taxon>
    </lineage>
</organism>
<dbReference type="SUPFAM" id="SSF51445">
    <property type="entry name" value="(Trans)glycosidases"/>
    <property type="match status" value="1"/>
</dbReference>
<evidence type="ECO:0000256" key="6">
    <source>
        <dbReference type="ARBA" id="ARBA00023295"/>
    </source>
</evidence>
<keyword evidence="4 8" id="KW-0378">Hydrolase</keyword>
<proteinExistence type="inferred from homology"/>
<dbReference type="GO" id="GO:0000272">
    <property type="term" value="P:polysaccharide catabolic process"/>
    <property type="evidence" value="ECO:0007669"/>
    <property type="project" value="TreeGrafter"/>
</dbReference>
<comment type="catalytic activity">
    <reaction evidence="1">
        <text>Hydrolysis of terminal non-reducing alpha-L-arabinofuranoside residues in alpha-L-arabinosides.</text>
        <dbReference type="EC" id="3.2.1.55"/>
    </reaction>
</comment>
<dbReference type="EC" id="3.2.1.55" evidence="3"/>
<protein>
    <recommendedName>
        <fullName evidence="3">non-reducing end alpha-L-arabinofuranosidase</fullName>
        <ecNumber evidence="3">3.2.1.55</ecNumber>
    </recommendedName>
</protein>
<dbReference type="EMBL" id="VSSQ01009108">
    <property type="protein sequence ID" value="MPM40736.1"/>
    <property type="molecule type" value="Genomic_DNA"/>
</dbReference>
<accession>A0A644ZIR1</accession>
<dbReference type="Gene3D" id="2.60.40.1180">
    <property type="entry name" value="Golgi alpha-mannosidase II"/>
    <property type="match status" value="1"/>
</dbReference>
<gene>
    <name evidence="8" type="primary">abfA_4</name>
    <name evidence="8" type="ORF">SDC9_87384</name>
</gene>
<comment type="similarity">
    <text evidence="2">Belongs to the glycosyl hydrolase 51 family.</text>
</comment>
<evidence type="ECO:0000256" key="5">
    <source>
        <dbReference type="ARBA" id="ARBA00023277"/>
    </source>
</evidence>
<reference evidence="8" key="1">
    <citation type="submission" date="2019-08" db="EMBL/GenBank/DDBJ databases">
        <authorList>
            <person name="Kucharzyk K."/>
            <person name="Murdoch R.W."/>
            <person name="Higgins S."/>
            <person name="Loffler F."/>
        </authorList>
    </citation>
    <scope>NUCLEOTIDE SEQUENCE</scope>
</reference>
<dbReference type="Pfam" id="PF22848">
    <property type="entry name" value="ASD1_dom"/>
    <property type="match status" value="1"/>
</dbReference>
<dbReference type="Gene3D" id="3.20.20.80">
    <property type="entry name" value="Glycosidases"/>
    <property type="match status" value="1"/>
</dbReference>
<evidence type="ECO:0000259" key="7">
    <source>
        <dbReference type="SMART" id="SM00813"/>
    </source>
</evidence>
<name>A0A644ZIR1_9ZZZZ</name>
<dbReference type="GO" id="GO:0046373">
    <property type="term" value="P:L-arabinose metabolic process"/>
    <property type="evidence" value="ECO:0007669"/>
    <property type="project" value="InterPro"/>
</dbReference>
<evidence type="ECO:0000313" key="8">
    <source>
        <dbReference type="EMBL" id="MPM40736.1"/>
    </source>
</evidence>
<dbReference type="SMART" id="SM00813">
    <property type="entry name" value="Alpha-L-AF_C"/>
    <property type="match status" value="1"/>
</dbReference>
<dbReference type="SUPFAM" id="SSF51011">
    <property type="entry name" value="Glycosyl hydrolase domain"/>
    <property type="match status" value="1"/>
</dbReference>
<dbReference type="AlphaFoldDB" id="A0A644ZIR1"/>
<evidence type="ECO:0000256" key="3">
    <source>
        <dbReference type="ARBA" id="ARBA00012670"/>
    </source>
</evidence>